<dbReference type="NCBIfam" id="NF005479">
    <property type="entry name" value="PRK07080.1"/>
    <property type="match status" value="1"/>
</dbReference>
<dbReference type="RefSeq" id="WP_047897699.1">
    <property type="nucleotide sequence ID" value="NZ_AEJF01000242.1"/>
</dbReference>
<dbReference type="EMBL" id="AEJF01000242">
    <property type="protein sequence ID" value="KLU20751.1"/>
    <property type="molecule type" value="Genomic_DNA"/>
</dbReference>
<dbReference type="Proteomes" id="UP000035963">
    <property type="component" value="Unassembled WGS sequence"/>
</dbReference>
<gene>
    <name evidence="1" type="ORF">EOS_39600</name>
</gene>
<dbReference type="SUPFAM" id="SSF55681">
    <property type="entry name" value="Class II aaRS and biotin synthetases"/>
    <property type="match status" value="1"/>
</dbReference>
<evidence type="ECO:0000313" key="2">
    <source>
        <dbReference type="Proteomes" id="UP000035963"/>
    </source>
</evidence>
<name>A0A0J1CJX8_9BURK</name>
<organism evidence="1 2">
    <name type="scientific">Caballeronia mineralivorans PML1(12)</name>
    <dbReference type="NCBI Taxonomy" id="908627"/>
    <lineage>
        <taxon>Bacteria</taxon>
        <taxon>Pseudomonadati</taxon>
        <taxon>Pseudomonadota</taxon>
        <taxon>Betaproteobacteria</taxon>
        <taxon>Burkholderiales</taxon>
        <taxon>Burkholderiaceae</taxon>
        <taxon>Caballeronia</taxon>
    </lineage>
</organism>
<dbReference type="InterPro" id="IPR045864">
    <property type="entry name" value="aa-tRNA-synth_II/BPL/LPL"/>
</dbReference>
<comment type="caution">
    <text evidence="1">The sequence shown here is derived from an EMBL/GenBank/DDBJ whole genome shotgun (WGS) entry which is preliminary data.</text>
</comment>
<accession>A0A0J1CJX8</accession>
<evidence type="ECO:0000313" key="1">
    <source>
        <dbReference type="EMBL" id="KLU20751.1"/>
    </source>
</evidence>
<dbReference type="OrthoDB" id="583154at2"/>
<dbReference type="PATRIC" id="fig|908627.4.peg.8867"/>
<proteinExistence type="predicted"/>
<evidence type="ECO:0008006" key="3">
    <source>
        <dbReference type="Google" id="ProtNLM"/>
    </source>
</evidence>
<dbReference type="AlphaFoldDB" id="A0A0J1CJX8"/>
<dbReference type="CDD" id="cd00670">
    <property type="entry name" value="Gly_His_Pro_Ser_Thr_tRS_core"/>
    <property type="match status" value="1"/>
</dbReference>
<reference evidence="1 2" key="1">
    <citation type="journal article" date="2015" name="Genome Announc.">
        <title>Draft Genome Sequence of Burkholderia sp. Strain PML1(12), an Ectomycorrhizosphere-Inhabiting Bacterium with Effective Mineral-Weathering Ability.</title>
        <authorList>
            <person name="Uroz S."/>
            <person name="Oger P."/>
        </authorList>
    </citation>
    <scope>NUCLEOTIDE SEQUENCE [LARGE SCALE GENOMIC DNA]</scope>
    <source>
        <strain evidence="2">PML1(12)</strain>
    </source>
</reference>
<dbReference type="Gene3D" id="3.30.930.10">
    <property type="entry name" value="Bira Bifunctional Protein, Domain 2"/>
    <property type="match status" value="1"/>
</dbReference>
<protein>
    <recommendedName>
        <fullName evidence="3">Aminoacyl-transfer RNA synthetases class-II family profile domain-containing protein</fullName>
    </recommendedName>
</protein>
<keyword evidence="2" id="KW-1185">Reference proteome</keyword>
<sequence length="346" mass="38841">MNTVTEHAAIAAADAQQASTYNASDVTLRARLIEAGILIDTGEDGLYGRSQVFEDVIDRLNHAITLLGADQEAEVLRFPPAMRRHDFEDSEYLKSFPDLAGTIHSFQGNDRGHHRLLEALEKTVSVGEEERTDEWMDQQKPTRLVLTPAACYPIYPTIAKRGALAEDGATVDVFAYCFRHEPSIDPGRMQMFRMREYVRLGSPQQVMDFRQKWIERGSLLVNLLGLPFEIDLANDPFFGRGGKIVADSQRAQQLKFELLIPVATPDRPTACLSFNYHMEHFGEIWKIAQANGELAHTACVGFGMERTTLALFRHHGLDVKAWPAEVRDFLWGDTHSRISAGLEALS</sequence>